<dbReference type="Proteomes" id="UP000663829">
    <property type="component" value="Unassembled WGS sequence"/>
</dbReference>
<gene>
    <name evidence="2" type="ORF">GPM918_LOCUS26519</name>
    <name evidence="1" type="ORF">OVA965_LOCUS11115</name>
    <name evidence="4" type="ORF">SRO942_LOCUS26687</name>
    <name evidence="3" type="ORF">TMI583_LOCUS11111</name>
</gene>
<evidence type="ECO:0000313" key="3">
    <source>
        <dbReference type="EMBL" id="CAF3707057.1"/>
    </source>
</evidence>
<dbReference type="Proteomes" id="UP000677228">
    <property type="component" value="Unassembled WGS sequence"/>
</dbReference>
<dbReference type="EMBL" id="CAJNOK010004230">
    <property type="protein sequence ID" value="CAF0930368.1"/>
    <property type="molecule type" value="Genomic_DNA"/>
</dbReference>
<dbReference type="EMBL" id="CAJOBA010004232">
    <property type="protein sequence ID" value="CAF3707057.1"/>
    <property type="molecule type" value="Genomic_DNA"/>
</dbReference>
<dbReference type="Proteomes" id="UP000682733">
    <property type="component" value="Unassembled WGS sequence"/>
</dbReference>
<dbReference type="Proteomes" id="UP000681722">
    <property type="component" value="Unassembled WGS sequence"/>
</dbReference>
<evidence type="ECO:0000313" key="2">
    <source>
        <dbReference type="EMBL" id="CAF1259166.1"/>
    </source>
</evidence>
<comment type="caution">
    <text evidence="2">The sequence shown here is derived from an EMBL/GenBank/DDBJ whole genome shotgun (WGS) entry which is preliminary data.</text>
</comment>
<name>A0A815AKP3_9BILA</name>
<proteinExistence type="predicted"/>
<dbReference type="AlphaFoldDB" id="A0A815AKP3"/>
<keyword evidence="5" id="KW-1185">Reference proteome</keyword>
<accession>A0A815AKP3</accession>
<organism evidence="2 5">
    <name type="scientific">Didymodactylos carnosus</name>
    <dbReference type="NCBI Taxonomy" id="1234261"/>
    <lineage>
        <taxon>Eukaryota</taxon>
        <taxon>Metazoa</taxon>
        <taxon>Spiralia</taxon>
        <taxon>Gnathifera</taxon>
        <taxon>Rotifera</taxon>
        <taxon>Eurotatoria</taxon>
        <taxon>Bdelloidea</taxon>
        <taxon>Philodinida</taxon>
        <taxon>Philodinidae</taxon>
        <taxon>Didymodactylos</taxon>
    </lineage>
</organism>
<sequence>MPAMCVRVEAHDGLIFNTTQGQPCERLLRYDHSLPMYNFFAKLHSYLTSTYGAQWENIGIIQFTNPETIQFDVIGFGMVDTHPPMENAQSPTKISRFGSLVTSSLSSSLIIPPQLPNAKIKFNAIFIAEVTTHKNVEFDENVILDGEKQSSPMRILLKKFIQLERQLATVKMYYDLKSNKNLICGLSLFQRGVKKRKAYETINRILSHPEFIKCIPIIIERH</sequence>
<evidence type="ECO:0000313" key="4">
    <source>
        <dbReference type="EMBL" id="CAF4035126.1"/>
    </source>
</evidence>
<dbReference type="EMBL" id="CAJOBC010017964">
    <property type="protein sequence ID" value="CAF4035126.1"/>
    <property type="molecule type" value="Genomic_DNA"/>
</dbReference>
<evidence type="ECO:0000313" key="1">
    <source>
        <dbReference type="EMBL" id="CAF0930368.1"/>
    </source>
</evidence>
<dbReference type="EMBL" id="CAJNOQ010010719">
    <property type="protein sequence ID" value="CAF1259166.1"/>
    <property type="molecule type" value="Genomic_DNA"/>
</dbReference>
<protein>
    <submittedName>
        <fullName evidence="2">Uncharacterized protein</fullName>
    </submittedName>
</protein>
<evidence type="ECO:0000313" key="5">
    <source>
        <dbReference type="Proteomes" id="UP000663829"/>
    </source>
</evidence>
<reference evidence="2" key="1">
    <citation type="submission" date="2021-02" db="EMBL/GenBank/DDBJ databases">
        <authorList>
            <person name="Nowell W R."/>
        </authorList>
    </citation>
    <scope>NUCLEOTIDE SEQUENCE</scope>
</reference>